<evidence type="ECO:0000313" key="7">
    <source>
        <dbReference type="Proteomes" id="UP000748108"/>
    </source>
</evidence>
<evidence type="ECO:0000313" key="6">
    <source>
        <dbReference type="EMBL" id="MBT9282738.1"/>
    </source>
</evidence>
<proteinExistence type="predicted"/>
<name>A0A947D4Q1_HYDSH</name>
<comment type="subcellular location">
    <subcellularLocation>
        <location evidence="1">Membrane</location>
        <topology evidence="1">Multi-pass membrane protein</topology>
    </subcellularLocation>
</comment>
<organism evidence="6 7">
    <name type="scientific">Hydrogenibacillus schlegelii</name>
    <name type="common">Bacillus schlegelii</name>
    <dbReference type="NCBI Taxonomy" id="1484"/>
    <lineage>
        <taxon>Bacteria</taxon>
        <taxon>Bacillati</taxon>
        <taxon>Bacillota</taxon>
        <taxon>Bacilli</taxon>
        <taxon>Bacillales</taxon>
        <taxon>Bacillales Family X. Incertae Sedis</taxon>
        <taxon>Hydrogenibacillus</taxon>
    </lineage>
</organism>
<dbReference type="AlphaFoldDB" id="A0A947D4Q1"/>
<keyword evidence="4 5" id="KW-0472">Membrane</keyword>
<protein>
    <submittedName>
        <fullName evidence="6">DUF4870 domain-containing protein</fullName>
    </submittedName>
</protein>
<reference evidence="6" key="1">
    <citation type="journal article" date="2021" name="Microbiology">
        <title>Metagenomic Analysis of the Microbial Community in the Underground Coal Fire Area (Kemerovo Region, Russia) Revealed Predominance of Thermophilic Members of the Phyla Deinococcus-thermus, Aquificae, and Firmicutes.</title>
        <authorList>
            <person name="Kadnikov V."/>
            <person name="Mardanov A.V."/>
            <person name="Beletsky A.V."/>
            <person name="Karnachuk O.V."/>
            <person name="Ravin N.V."/>
        </authorList>
    </citation>
    <scope>NUCLEOTIDE SEQUENCE</scope>
    <source>
        <strain evidence="6">RBS10-49</strain>
    </source>
</reference>
<accession>A0A947D4Q1</accession>
<dbReference type="Pfam" id="PF09685">
    <property type="entry name" value="MamF_MmsF"/>
    <property type="match status" value="1"/>
</dbReference>
<evidence type="ECO:0000256" key="2">
    <source>
        <dbReference type="ARBA" id="ARBA00022692"/>
    </source>
</evidence>
<feature type="transmembrane region" description="Helical" evidence="5">
    <location>
        <begin position="12"/>
        <end position="40"/>
    </location>
</feature>
<feature type="transmembrane region" description="Helical" evidence="5">
    <location>
        <begin position="60"/>
        <end position="93"/>
    </location>
</feature>
<evidence type="ECO:0000256" key="4">
    <source>
        <dbReference type="ARBA" id="ARBA00023136"/>
    </source>
</evidence>
<dbReference type="EMBL" id="JAHHQF010000069">
    <property type="protein sequence ID" value="MBT9282738.1"/>
    <property type="molecule type" value="Genomic_DNA"/>
</dbReference>
<sequence length="118" mass="13416">MNPMNDEEARTWAMFVHLSALLTFVLPIPFTTVLAPLILWQMKKKEHSFVDDQGKEAVNFQLSILLYVIVSAVLILIVIGIVLLIAIAVFWFVMTIIAAVKAKNGEAFRYPLVIRFLR</sequence>
<gene>
    <name evidence="6" type="ORF">KM312_08890</name>
</gene>
<keyword evidence="2 5" id="KW-0812">Transmembrane</keyword>
<keyword evidence="3 5" id="KW-1133">Transmembrane helix</keyword>
<dbReference type="Proteomes" id="UP000748108">
    <property type="component" value="Unassembled WGS sequence"/>
</dbReference>
<evidence type="ECO:0000256" key="1">
    <source>
        <dbReference type="ARBA" id="ARBA00004141"/>
    </source>
</evidence>
<evidence type="ECO:0000256" key="3">
    <source>
        <dbReference type="ARBA" id="ARBA00022989"/>
    </source>
</evidence>
<evidence type="ECO:0000256" key="5">
    <source>
        <dbReference type="SAM" id="Phobius"/>
    </source>
</evidence>
<dbReference type="InterPro" id="IPR019109">
    <property type="entry name" value="MamF_MmsF"/>
</dbReference>
<comment type="caution">
    <text evidence="6">The sequence shown here is derived from an EMBL/GenBank/DDBJ whole genome shotgun (WGS) entry which is preliminary data.</text>
</comment>